<evidence type="ECO:0000313" key="2">
    <source>
        <dbReference type="EMBL" id="ACG26621.1"/>
    </source>
</evidence>
<dbReference type="EMBL" id="EU954503">
    <property type="protein sequence ID" value="ACG26621.1"/>
    <property type="molecule type" value="mRNA"/>
</dbReference>
<reference evidence="2" key="1">
    <citation type="journal article" date="2009" name="Plant Mol. Biol.">
        <title>Insights into corn genes derived from large-scale cDNA sequencing.</title>
        <authorList>
            <person name="Alexandrov N.N."/>
            <person name="Brover V.V."/>
            <person name="Freidin S."/>
            <person name="Troukhan M.E."/>
            <person name="Tatarinova T.V."/>
            <person name="Zhang H."/>
            <person name="Swaller T.J."/>
            <person name="Lu Y.P."/>
            <person name="Bouck J."/>
            <person name="Flavell R.B."/>
            <person name="Feldmann K.A."/>
        </authorList>
    </citation>
    <scope>NUCLEOTIDE SEQUENCE</scope>
</reference>
<protein>
    <submittedName>
        <fullName evidence="2">Uncharacterized protein</fullName>
    </submittedName>
</protein>
<keyword evidence="1" id="KW-0732">Signal</keyword>
<proteinExistence type="evidence at transcript level"/>
<sequence>MRQKILSICLVKVVHIATTAQEKTKAWKETSRSSKTMTSSRCGLTANPQSAACEGPIFTALRLAL</sequence>
<evidence type="ECO:0000256" key="1">
    <source>
        <dbReference type="SAM" id="SignalP"/>
    </source>
</evidence>
<name>B6SP38_MAIZE</name>
<accession>B6SP38</accession>
<feature type="chain" id="PRO_5002849715" evidence="1">
    <location>
        <begin position="20"/>
        <end position="65"/>
    </location>
</feature>
<dbReference type="AlphaFoldDB" id="B6SP38"/>
<feature type="signal peptide" evidence="1">
    <location>
        <begin position="1"/>
        <end position="19"/>
    </location>
</feature>
<organism evidence="2">
    <name type="scientific">Zea mays</name>
    <name type="common">Maize</name>
    <dbReference type="NCBI Taxonomy" id="4577"/>
    <lineage>
        <taxon>Eukaryota</taxon>
        <taxon>Viridiplantae</taxon>
        <taxon>Streptophyta</taxon>
        <taxon>Embryophyta</taxon>
        <taxon>Tracheophyta</taxon>
        <taxon>Spermatophyta</taxon>
        <taxon>Magnoliopsida</taxon>
        <taxon>Liliopsida</taxon>
        <taxon>Poales</taxon>
        <taxon>Poaceae</taxon>
        <taxon>PACMAD clade</taxon>
        <taxon>Panicoideae</taxon>
        <taxon>Andropogonodae</taxon>
        <taxon>Andropogoneae</taxon>
        <taxon>Tripsacinae</taxon>
        <taxon>Zea</taxon>
    </lineage>
</organism>